<evidence type="ECO:0000259" key="1">
    <source>
        <dbReference type="Pfam" id="PF01902"/>
    </source>
</evidence>
<keyword evidence="2" id="KW-0547">Nucleotide-binding</keyword>
<dbReference type="Gene3D" id="3.40.50.620">
    <property type="entry name" value="HUPs"/>
    <property type="match status" value="1"/>
</dbReference>
<sequence>MKKTVLLSWSSGKDSAWALHVLRRDPDVEVVGLFTTVNQAFQRVAMHAVRVELLQAQAAALGLPLRQVSIPYPCSNEDYASRMADFVSACRADGVSHMAFGDLFLEDVRAYREQNLAGSGIAPLFPLWGLPTAELAQTMLRGGLKARLTCLDPRKLPRGLAGSEFGQALLDALPPDADPCGEYGEFHSFAWDGPMFLRPVPHAVGETVERDGFVFTDLLPLNAQRG</sequence>
<dbReference type="Proteomes" id="UP000192721">
    <property type="component" value="Unassembled WGS sequence"/>
</dbReference>
<organism evidence="2 3">
    <name type="scientific">Chromobacterium haemolyticum</name>
    <dbReference type="NCBI Taxonomy" id="394935"/>
    <lineage>
        <taxon>Bacteria</taxon>
        <taxon>Pseudomonadati</taxon>
        <taxon>Pseudomonadota</taxon>
        <taxon>Betaproteobacteria</taxon>
        <taxon>Neisseriales</taxon>
        <taxon>Chromobacteriaceae</taxon>
        <taxon>Chromobacterium</taxon>
    </lineage>
</organism>
<proteinExistence type="predicted"/>
<accession>A0A1W0CBH3</accession>
<dbReference type="Gene3D" id="3.90.1490.10">
    <property type="entry name" value="putative n-type atp pyrophosphatase, domain 2"/>
    <property type="match status" value="1"/>
</dbReference>
<dbReference type="EMBL" id="MUKV01000051">
    <property type="protein sequence ID" value="OQS32083.1"/>
    <property type="molecule type" value="Genomic_DNA"/>
</dbReference>
<dbReference type="AlphaFoldDB" id="A0A1W0CBH3"/>
<dbReference type="InterPro" id="IPR002761">
    <property type="entry name" value="Diphthami_syn_dom"/>
</dbReference>
<reference evidence="2 3" key="1">
    <citation type="submission" date="2017-02" db="EMBL/GenBank/DDBJ databases">
        <title>Chromobacterium haemolyticum H5244.</title>
        <authorList>
            <person name="Gulvik C.A."/>
        </authorList>
    </citation>
    <scope>NUCLEOTIDE SEQUENCE [LARGE SCALE GENOMIC DNA]</scope>
    <source>
        <strain evidence="2 3">H5244</strain>
    </source>
</reference>
<dbReference type="InterPro" id="IPR014729">
    <property type="entry name" value="Rossmann-like_a/b/a_fold"/>
</dbReference>
<dbReference type="GO" id="GO:0005524">
    <property type="term" value="F:ATP binding"/>
    <property type="evidence" value="ECO:0007669"/>
    <property type="project" value="UniProtKB-KW"/>
</dbReference>
<evidence type="ECO:0000313" key="2">
    <source>
        <dbReference type="EMBL" id="OQS32083.1"/>
    </source>
</evidence>
<dbReference type="Pfam" id="PF01902">
    <property type="entry name" value="Diphthami_syn_2"/>
    <property type="match status" value="1"/>
</dbReference>
<gene>
    <name evidence="2" type="ORF">B0T45_22235</name>
</gene>
<name>A0A1W0CBH3_9NEIS</name>
<protein>
    <submittedName>
        <fullName evidence="2">ATP-binding protein</fullName>
    </submittedName>
</protein>
<evidence type="ECO:0000313" key="3">
    <source>
        <dbReference type="Proteomes" id="UP000192721"/>
    </source>
</evidence>
<dbReference type="RefSeq" id="WP_081557017.1">
    <property type="nucleotide sequence ID" value="NZ_MUKV01000051.1"/>
</dbReference>
<keyword evidence="2" id="KW-0067">ATP-binding</keyword>
<comment type="caution">
    <text evidence="2">The sequence shown here is derived from an EMBL/GenBank/DDBJ whole genome shotgun (WGS) entry which is preliminary data.</text>
</comment>
<feature type="domain" description="Diphthamide synthase" evidence="1">
    <location>
        <begin position="4"/>
        <end position="197"/>
    </location>
</feature>
<dbReference type="SUPFAM" id="SSF52402">
    <property type="entry name" value="Adenine nucleotide alpha hydrolases-like"/>
    <property type="match status" value="1"/>
</dbReference>